<keyword evidence="4" id="KW-1185">Reference proteome</keyword>
<name>A0A9L0IVZ6_EQUAS</name>
<dbReference type="GeneTree" id="ENSGT00940000159113"/>
<reference evidence="3" key="2">
    <citation type="submission" date="2025-08" db="UniProtKB">
        <authorList>
            <consortium name="Ensembl"/>
        </authorList>
    </citation>
    <scope>IDENTIFICATION</scope>
</reference>
<dbReference type="InterPro" id="IPR044822">
    <property type="entry name" value="Myb_DNA-bind_4"/>
</dbReference>
<sequence length="203" mass="22686">MHCGPAQRAFYGGITWKNDRNVSLAGVHWGYEETKTLLAILSNCHFYEKLQARHQNIQIYRAMAAQLQEQGFLQTPEQCLTKFKSLQLRYLKVRRGHVPEPCTFHEEMDVLSSSWASTTTVTSDAVCGQEGSDMDAGELSQQNRKATEVGEVTTVDGAAGDEKDFRDPGQEVSRLDLSLLLPNRLGKTLGSGSQRMESPLRDH</sequence>
<dbReference type="Ensembl" id="ENSEAST00005075352.1">
    <property type="protein sequence ID" value="ENSEASP00005041946.1"/>
    <property type="gene ID" value="ENSEASG00005036338.1"/>
</dbReference>
<dbReference type="FunFam" id="1.10.10.60:FF:000032">
    <property type="entry name" value="Zinc finger and SCAN domain-containing 20"/>
    <property type="match status" value="1"/>
</dbReference>
<dbReference type="Gene3D" id="1.10.10.60">
    <property type="entry name" value="Homeodomain-like"/>
    <property type="match status" value="1"/>
</dbReference>
<dbReference type="Pfam" id="PF13837">
    <property type="entry name" value="Myb_DNA-bind_4"/>
    <property type="match status" value="1"/>
</dbReference>
<feature type="region of interest" description="Disordered" evidence="1">
    <location>
        <begin position="129"/>
        <end position="149"/>
    </location>
</feature>
<feature type="domain" description="Myb/SANT-like DNA-binding" evidence="2">
    <location>
        <begin position="27"/>
        <end position="109"/>
    </location>
</feature>
<dbReference type="PANTHER" id="PTHR47595">
    <property type="entry name" value="HEAT SHOCK 70 KDA PROTEIN 14"/>
    <property type="match status" value="1"/>
</dbReference>
<dbReference type="AlphaFoldDB" id="A0A9L0IVZ6"/>
<dbReference type="Proteomes" id="UP000694387">
    <property type="component" value="Chromosome 14"/>
</dbReference>
<evidence type="ECO:0000313" key="3">
    <source>
        <dbReference type="Ensembl" id="ENSEASP00005041946.1"/>
    </source>
</evidence>
<dbReference type="PANTHER" id="PTHR47595:SF3">
    <property type="entry name" value="MYB_SANT-LIKE DNA-BINDING DOMAIN-CONTAINING PROTEIN"/>
    <property type="match status" value="1"/>
</dbReference>
<evidence type="ECO:0000256" key="1">
    <source>
        <dbReference type="SAM" id="MobiDB-lite"/>
    </source>
</evidence>
<organism evidence="3 4">
    <name type="scientific">Equus asinus</name>
    <name type="common">Donkey</name>
    <name type="synonym">Equus africanus asinus</name>
    <dbReference type="NCBI Taxonomy" id="9793"/>
    <lineage>
        <taxon>Eukaryota</taxon>
        <taxon>Metazoa</taxon>
        <taxon>Chordata</taxon>
        <taxon>Craniata</taxon>
        <taxon>Vertebrata</taxon>
        <taxon>Euteleostomi</taxon>
        <taxon>Mammalia</taxon>
        <taxon>Eutheria</taxon>
        <taxon>Laurasiatheria</taxon>
        <taxon>Perissodactyla</taxon>
        <taxon>Equidae</taxon>
        <taxon>Equus</taxon>
    </lineage>
</organism>
<reference evidence="3 4" key="1">
    <citation type="journal article" date="2020" name="Nat. Commun.">
        <title>Donkey genomes provide new insights into domestication and selection for coat color.</title>
        <authorList>
            <person name="Wang"/>
            <person name="C."/>
            <person name="Li"/>
            <person name="H."/>
            <person name="Guo"/>
            <person name="Y."/>
            <person name="Huang"/>
            <person name="J."/>
            <person name="Sun"/>
            <person name="Y."/>
            <person name="Min"/>
            <person name="J."/>
            <person name="Wang"/>
            <person name="J."/>
            <person name="Fang"/>
            <person name="X."/>
            <person name="Zhao"/>
            <person name="Z."/>
            <person name="Wang"/>
            <person name="S."/>
            <person name="Zhang"/>
            <person name="Y."/>
            <person name="Liu"/>
            <person name="Q."/>
            <person name="Jiang"/>
            <person name="Q."/>
            <person name="Wang"/>
            <person name="X."/>
            <person name="Guo"/>
            <person name="Y."/>
            <person name="Yang"/>
            <person name="C."/>
            <person name="Wang"/>
            <person name="Y."/>
            <person name="Tian"/>
            <person name="F."/>
            <person name="Zhuang"/>
            <person name="G."/>
            <person name="Fan"/>
            <person name="Y."/>
            <person name="Gao"/>
            <person name="Q."/>
            <person name="Li"/>
            <person name="Y."/>
            <person name="Ju"/>
            <person name="Z."/>
            <person name="Li"/>
            <person name="J."/>
            <person name="Li"/>
            <person name="R."/>
            <person name="Hou"/>
            <person name="M."/>
            <person name="Yang"/>
            <person name="G."/>
            <person name="Liu"/>
            <person name="G."/>
            <person name="Liu"/>
            <person name="W."/>
            <person name="Guo"/>
            <person name="J."/>
            <person name="Pan"/>
            <person name="S."/>
            <person name="Fan"/>
            <person name="G."/>
            <person name="Zhang"/>
            <person name="W."/>
            <person name="Zhang"/>
            <person name="R."/>
            <person name="Yu"/>
            <person name="J."/>
            <person name="Zhang"/>
            <person name="X."/>
            <person name="Yin"/>
            <person name="Q."/>
            <person name="Ji"/>
            <person name="C."/>
            <person name="Jin"/>
            <person name="Y."/>
            <person name="Yue"/>
            <person name="G."/>
            <person name="Liu"/>
            <person name="M."/>
            <person name="Xu"/>
            <person name="J."/>
            <person name="Liu"/>
            <person name="S."/>
            <person name="Jordana"/>
            <person name="J."/>
            <person name="Noce"/>
            <person name="A."/>
            <person name="Amills"/>
            <person name="M."/>
            <person name="Wu"/>
            <person name="D.D."/>
            <person name="Li"/>
            <person name="S."/>
            <person name="Zhou"/>
            <person name="X. and Zhong"/>
            <person name="J."/>
        </authorList>
    </citation>
    <scope>NUCLEOTIDE SEQUENCE [LARGE SCALE GENOMIC DNA]</scope>
</reference>
<accession>A0A9L0IVZ6</accession>
<proteinExistence type="predicted"/>
<reference evidence="3" key="3">
    <citation type="submission" date="2025-09" db="UniProtKB">
        <authorList>
            <consortium name="Ensembl"/>
        </authorList>
    </citation>
    <scope>IDENTIFICATION</scope>
</reference>
<protein>
    <recommendedName>
        <fullName evidence="2">Myb/SANT-like DNA-binding domain-containing protein</fullName>
    </recommendedName>
</protein>
<evidence type="ECO:0000259" key="2">
    <source>
        <dbReference type="Pfam" id="PF13837"/>
    </source>
</evidence>
<feature type="region of interest" description="Disordered" evidence="1">
    <location>
        <begin position="184"/>
        <end position="203"/>
    </location>
</feature>
<evidence type="ECO:0000313" key="4">
    <source>
        <dbReference type="Proteomes" id="UP000694387"/>
    </source>
</evidence>